<dbReference type="PANTHER" id="PTHR43163">
    <property type="entry name" value="DIPEPTIDE TRANSPORT SYSTEM PERMEASE PROTEIN DPPB-RELATED"/>
    <property type="match status" value="1"/>
</dbReference>
<comment type="caution">
    <text evidence="9">The sequence shown here is derived from an EMBL/GenBank/DDBJ whole genome shotgun (WGS) entry which is preliminary data.</text>
</comment>
<feature type="transmembrane region" description="Helical" evidence="7">
    <location>
        <begin position="244"/>
        <end position="266"/>
    </location>
</feature>
<evidence type="ECO:0000256" key="4">
    <source>
        <dbReference type="ARBA" id="ARBA00022692"/>
    </source>
</evidence>
<evidence type="ECO:0000256" key="3">
    <source>
        <dbReference type="ARBA" id="ARBA00022475"/>
    </source>
</evidence>
<dbReference type="EMBL" id="BBPI01000064">
    <property type="protein sequence ID" value="GAM01517.1"/>
    <property type="molecule type" value="Genomic_DNA"/>
</dbReference>
<feature type="transmembrane region" description="Helical" evidence="7">
    <location>
        <begin position="182"/>
        <end position="199"/>
    </location>
</feature>
<comment type="subcellular location">
    <subcellularLocation>
        <location evidence="1 7">Cell membrane</location>
        <topology evidence="1 7">Multi-pass membrane protein</topology>
    </subcellularLocation>
</comment>
<dbReference type="PANTHER" id="PTHR43163:SF3">
    <property type="entry name" value="PEPTIDE ABC TRANSPORTER PERMEASE PROTEIN"/>
    <property type="match status" value="1"/>
</dbReference>
<dbReference type="PROSITE" id="PS50928">
    <property type="entry name" value="ABC_TM1"/>
    <property type="match status" value="1"/>
</dbReference>
<dbReference type="Gene3D" id="1.10.3720.10">
    <property type="entry name" value="MetI-like"/>
    <property type="match status" value="1"/>
</dbReference>
<evidence type="ECO:0000256" key="5">
    <source>
        <dbReference type="ARBA" id="ARBA00022989"/>
    </source>
</evidence>
<dbReference type="Pfam" id="PF00528">
    <property type="entry name" value="BPD_transp_1"/>
    <property type="match status" value="1"/>
</dbReference>
<feature type="transmembrane region" description="Helical" evidence="7">
    <location>
        <begin position="104"/>
        <end position="127"/>
    </location>
</feature>
<dbReference type="RefSeq" id="WP_042488368.1">
    <property type="nucleotide sequence ID" value="NZ_BBPI01000064.1"/>
</dbReference>
<dbReference type="InterPro" id="IPR045621">
    <property type="entry name" value="BPD_transp_1_N"/>
</dbReference>
<keyword evidence="5 7" id="KW-1133">Transmembrane helix</keyword>
<evidence type="ECO:0000259" key="8">
    <source>
        <dbReference type="PROSITE" id="PS50928"/>
    </source>
</evidence>
<dbReference type="GO" id="GO:0005886">
    <property type="term" value="C:plasma membrane"/>
    <property type="evidence" value="ECO:0007669"/>
    <property type="project" value="UniProtKB-SubCell"/>
</dbReference>
<evidence type="ECO:0000256" key="7">
    <source>
        <dbReference type="RuleBase" id="RU363032"/>
    </source>
</evidence>
<name>A0A0A1W8L5_9SPHN</name>
<proteinExistence type="inferred from homology"/>
<protein>
    <submittedName>
        <fullName evidence="9">Putative ABC transporter permease protein</fullName>
    </submittedName>
</protein>
<sequence length="319" mass="33809">MIRSPLILLIGRRIGAALATLVFVSLAVFAIAQMMEGDVAEAILGQSATPEALAGLRNAMHLDQPAWRRYLEWAGGVLAGDLGHSLVTGLPMREMIGARLGNSLTLAGLTALVSVPFALTLGIVAAVQRGTAFDRAISIATIGIVSVPEFLIATLAVMLFAVTLHWLPALSSTRDIHSSWDMVRVFALPVFSLACFVMAQMVRMTRAAVIDALDTSYAEAARLKGCSPARVVLRHALPNAIGPIANAIALSLSTLLGGVIVVEIIFNYPGVARLMVDAVATRDLPLVQAVAIIFCTAYLVLVTTADVVAILANPRLRRR</sequence>
<feature type="transmembrane region" description="Helical" evidence="7">
    <location>
        <begin position="12"/>
        <end position="32"/>
    </location>
</feature>
<dbReference type="GO" id="GO:0055085">
    <property type="term" value="P:transmembrane transport"/>
    <property type="evidence" value="ECO:0007669"/>
    <property type="project" value="InterPro"/>
</dbReference>
<comment type="similarity">
    <text evidence="7">Belongs to the binding-protein-dependent transport system permease family.</text>
</comment>
<keyword evidence="6 7" id="KW-0472">Membrane</keyword>
<dbReference type="OrthoDB" id="9807402at2"/>
<keyword evidence="10" id="KW-1185">Reference proteome</keyword>
<reference evidence="9 10" key="1">
    <citation type="submission" date="2014-11" db="EMBL/GenBank/DDBJ databases">
        <title>Whole genome shotgun sequence of Sphingomonas parapaucimobilis NBRC 15100.</title>
        <authorList>
            <person name="Katano-Makiyama Y."/>
            <person name="Hosoyama A."/>
            <person name="Hashimoto M."/>
            <person name="Hosoyama Y."/>
            <person name="Noguchi M."/>
            <person name="Numata M."/>
            <person name="Tsuchikane K."/>
            <person name="Hirakata S."/>
            <person name="Uohara A."/>
            <person name="Shimodaira J."/>
            <person name="Ohji S."/>
            <person name="Ichikawa N."/>
            <person name="Kimura A."/>
            <person name="Yamazoe A."/>
            <person name="Fujita N."/>
        </authorList>
    </citation>
    <scope>NUCLEOTIDE SEQUENCE [LARGE SCALE GENOMIC DNA]</scope>
    <source>
        <strain evidence="9 10">NBRC 15100</strain>
    </source>
</reference>
<dbReference type="AlphaFoldDB" id="A0A0A1W8L5"/>
<evidence type="ECO:0000256" key="6">
    <source>
        <dbReference type="ARBA" id="ARBA00023136"/>
    </source>
</evidence>
<feature type="transmembrane region" description="Helical" evidence="7">
    <location>
        <begin position="139"/>
        <end position="162"/>
    </location>
</feature>
<evidence type="ECO:0000313" key="10">
    <source>
        <dbReference type="Proteomes" id="UP000032305"/>
    </source>
</evidence>
<gene>
    <name evidence="9" type="ORF">SP5_064_00500</name>
</gene>
<organism evidence="9 10">
    <name type="scientific">Sphingomonas parapaucimobilis NBRC 15100</name>
    <dbReference type="NCBI Taxonomy" id="1219049"/>
    <lineage>
        <taxon>Bacteria</taxon>
        <taxon>Pseudomonadati</taxon>
        <taxon>Pseudomonadota</taxon>
        <taxon>Alphaproteobacteria</taxon>
        <taxon>Sphingomonadales</taxon>
        <taxon>Sphingomonadaceae</taxon>
        <taxon>Sphingomonas</taxon>
    </lineage>
</organism>
<dbReference type="eggNOG" id="COG0601">
    <property type="taxonomic scope" value="Bacteria"/>
</dbReference>
<accession>A0A0A1W8L5</accession>
<dbReference type="Pfam" id="PF19300">
    <property type="entry name" value="BPD_transp_1_N"/>
    <property type="match status" value="1"/>
</dbReference>
<dbReference type="InterPro" id="IPR000515">
    <property type="entry name" value="MetI-like"/>
</dbReference>
<keyword evidence="2 7" id="KW-0813">Transport</keyword>
<evidence type="ECO:0000313" key="9">
    <source>
        <dbReference type="EMBL" id="GAM01517.1"/>
    </source>
</evidence>
<dbReference type="Proteomes" id="UP000032305">
    <property type="component" value="Unassembled WGS sequence"/>
</dbReference>
<keyword evidence="4 7" id="KW-0812">Transmembrane</keyword>
<keyword evidence="3" id="KW-1003">Cell membrane</keyword>
<evidence type="ECO:0000256" key="1">
    <source>
        <dbReference type="ARBA" id="ARBA00004651"/>
    </source>
</evidence>
<dbReference type="CDD" id="cd06261">
    <property type="entry name" value="TM_PBP2"/>
    <property type="match status" value="1"/>
</dbReference>
<dbReference type="InterPro" id="IPR035906">
    <property type="entry name" value="MetI-like_sf"/>
</dbReference>
<dbReference type="SUPFAM" id="SSF161098">
    <property type="entry name" value="MetI-like"/>
    <property type="match status" value="1"/>
</dbReference>
<feature type="transmembrane region" description="Helical" evidence="7">
    <location>
        <begin position="286"/>
        <end position="312"/>
    </location>
</feature>
<feature type="domain" description="ABC transmembrane type-1" evidence="8">
    <location>
        <begin position="100"/>
        <end position="305"/>
    </location>
</feature>
<evidence type="ECO:0000256" key="2">
    <source>
        <dbReference type="ARBA" id="ARBA00022448"/>
    </source>
</evidence>